<name>A0A1G6JJK1_9MICO</name>
<proteinExistence type="predicted"/>
<evidence type="ECO:0000313" key="2">
    <source>
        <dbReference type="EMBL" id="SDC18126.1"/>
    </source>
</evidence>
<dbReference type="AlphaFoldDB" id="A0A1G6JJK1"/>
<accession>A0A1G6JJK1</accession>
<feature type="region of interest" description="Disordered" evidence="1">
    <location>
        <begin position="1"/>
        <end position="20"/>
    </location>
</feature>
<protein>
    <submittedName>
        <fullName evidence="2">Uncharacterized protein</fullName>
    </submittedName>
</protein>
<organism evidence="2 3">
    <name type="scientific">Sanguibacter gelidistatuariae</name>
    <dbReference type="NCBI Taxonomy" id="1814289"/>
    <lineage>
        <taxon>Bacteria</taxon>
        <taxon>Bacillati</taxon>
        <taxon>Actinomycetota</taxon>
        <taxon>Actinomycetes</taxon>
        <taxon>Micrococcales</taxon>
        <taxon>Sanguibacteraceae</taxon>
        <taxon>Sanguibacter</taxon>
    </lineage>
</organism>
<sequence>MSLAQILRHPMTGPRYGPGGAGSTTIAAGVLACRAVAVREAVATTVVTGSAGEVSHALAHPRGVQAGKHLTELGGGRPGLAAGRGRVLPAQR</sequence>
<feature type="region of interest" description="Disordered" evidence="1">
    <location>
        <begin position="69"/>
        <end position="92"/>
    </location>
</feature>
<reference evidence="2 3" key="1">
    <citation type="submission" date="2016-09" db="EMBL/GenBank/DDBJ databases">
        <authorList>
            <person name="Capua I."/>
            <person name="De Benedictis P."/>
            <person name="Joannis T."/>
            <person name="Lombin L.H."/>
            <person name="Cattoli G."/>
        </authorList>
    </citation>
    <scope>NUCLEOTIDE SEQUENCE [LARGE SCALE GENOMIC DNA]</scope>
    <source>
        <strain evidence="2 3">ISLP-3</strain>
    </source>
</reference>
<evidence type="ECO:0000256" key="1">
    <source>
        <dbReference type="SAM" id="MobiDB-lite"/>
    </source>
</evidence>
<evidence type="ECO:0000313" key="3">
    <source>
        <dbReference type="Proteomes" id="UP000199039"/>
    </source>
</evidence>
<dbReference type="Proteomes" id="UP000199039">
    <property type="component" value="Unassembled WGS sequence"/>
</dbReference>
<keyword evidence="3" id="KW-1185">Reference proteome</keyword>
<dbReference type="EMBL" id="FMYH01000002">
    <property type="protein sequence ID" value="SDC18126.1"/>
    <property type="molecule type" value="Genomic_DNA"/>
</dbReference>
<gene>
    <name evidence="2" type="ORF">SAMN05216410_1338</name>
</gene>